<evidence type="ECO:0000256" key="5">
    <source>
        <dbReference type="ARBA" id="ARBA00023239"/>
    </source>
</evidence>
<evidence type="ECO:0000313" key="8">
    <source>
        <dbReference type="EMBL" id="BCS29681.1"/>
    </source>
</evidence>
<dbReference type="OrthoDB" id="392571at2759"/>
<feature type="modified residue" description="N6-(pyridoxal phosphate)lysine" evidence="6">
    <location>
        <position position="315"/>
    </location>
</feature>
<dbReference type="InterPro" id="IPR015424">
    <property type="entry name" value="PyrdxlP-dep_Trfase"/>
</dbReference>
<dbReference type="GO" id="GO:0030170">
    <property type="term" value="F:pyridoxal phosphate binding"/>
    <property type="evidence" value="ECO:0007669"/>
    <property type="project" value="InterPro"/>
</dbReference>
<reference evidence="8" key="1">
    <citation type="submission" date="2021-01" db="EMBL/GenBank/DDBJ databases">
        <authorList>
            <consortium name="Aspergillus puulaauensis MK2 genome sequencing consortium"/>
            <person name="Kazuki M."/>
            <person name="Futagami T."/>
        </authorList>
    </citation>
    <scope>NUCLEOTIDE SEQUENCE</scope>
    <source>
        <strain evidence="8">MK2</strain>
    </source>
</reference>
<dbReference type="PANTHER" id="PTHR45677:SF8">
    <property type="entry name" value="CYSTEINE SULFINIC ACID DECARBOXYLASE"/>
    <property type="match status" value="1"/>
</dbReference>
<dbReference type="InterPro" id="IPR002129">
    <property type="entry name" value="PyrdxlP-dep_de-COase"/>
</dbReference>
<evidence type="ECO:0000313" key="9">
    <source>
        <dbReference type="Proteomes" id="UP000654913"/>
    </source>
</evidence>
<evidence type="ECO:0000256" key="4">
    <source>
        <dbReference type="ARBA" id="ARBA00022898"/>
    </source>
</evidence>
<dbReference type="PANTHER" id="PTHR45677">
    <property type="entry name" value="GLUTAMATE DECARBOXYLASE-RELATED"/>
    <property type="match status" value="1"/>
</dbReference>
<dbReference type="GeneID" id="64979678"/>
<evidence type="ECO:0008006" key="10">
    <source>
        <dbReference type="Google" id="ProtNLM"/>
    </source>
</evidence>
<dbReference type="EMBL" id="AP024449">
    <property type="protein sequence ID" value="BCS29681.1"/>
    <property type="molecule type" value="Genomic_DNA"/>
</dbReference>
<evidence type="ECO:0000256" key="2">
    <source>
        <dbReference type="ARBA" id="ARBA00009533"/>
    </source>
</evidence>
<evidence type="ECO:0000256" key="1">
    <source>
        <dbReference type="ARBA" id="ARBA00001933"/>
    </source>
</evidence>
<proteinExistence type="inferred from homology"/>
<gene>
    <name evidence="8" type="ORF">APUU_71251S</name>
</gene>
<dbReference type="SUPFAM" id="SSF53383">
    <property type="entry name" value="PLP-dependent transferases"/>
    <property type="match status" value="1"/>
</dbReference>
<keyword evidence="3" id="KW-0210">Decarboxylase</keyword>
<comment type="similarity">
    <text evidence="2 7">Belongs to the group II decarboxylase family.</text>
</comment>
<comment type="cofactor">
    <cofactor evidence="1 6 7">
        <name>pyridoxal 5'-phosphate</name>
        <dbReference type="ChEBI" id="CHEBI:597326"/>
    </cofactor>
</comment>
<dbReference type="Pfam" id="PF00282">
    <property type="entry name" value="Pyridoxal_deC"/>
    <property type="match status" value="2"/>
</dbReference>
<dbReference type="GO" id="GO:0016831">
    <property type="term" value="F:carboxy-lyase activity"/>
    <property type="evidence" value="ECO:0007669"/>
    <property type="project" value="UniProtKB-KW"/>
</dbReference>
<dbReference type="AlphaFoldDB" id="A0A7R8ASP6"/>
<evidence type="ECO:0000256" key="6">
    <source>
        <dbReference type="PIRSR" id="PIRSR602129-50"/>
    </source>
</evidence>
<dbReference type="InterPro" id="IPR015421">
    <property type="entry name" value="PyrdxlP-dep_Trfase_major"/>
</dbReference>
<dbReference type="Gene3D" id="3.40.640.10">
    <property type="entry name" value="Type I PLP-dependent aspartate aminotransferase-like (Major domain)"/>
    <property type="match status" value="1"/>
</dbReference>
<keyword evidence="5 7" id="KW-0456">Lyase</keyword>
<accession>A0A7R8ASP6</accession>
<dbReference type="GO" id="GO:0005737">
    <property type="term" value="C:cytoplasm"/>
    <property type="evidence" value="ECO:0007669"/>
    <property type="project" value="TreeGrafter"/>
</dbReference>
<dbReference type="KEGG" id="apuu:APUU_71251S"/>
<name>A0A7R8ASP6_9EURO</name>
<dbReference type="GO" id="GO:0019752">
    <property type="term" value="P:carboxylic acid metabolic process"/>
    <property type="evidence" value="ECO:0007669"/>
    <property type="project" value="InterPro"/>
</dbReference>
<dbReference type="Proteomes" id="UP000654913">
    <property type="component" value="Chromosome 7"/>
</dbReference>
<protein>
    <recommendedName>
        <fullName evidence="10">Pyridoxal phosphate-dependent transferase</fullName>
    </recommendedName>
</protein>
<sequence>MDPAELKEAVSTVLRVLVRGLEKSEKDFEALSTGDAVQNGCFPNGGEQLLAYLNDPQHLKHLLGLSLPQSGKGPGAIEACSEEILKYSVNTASPTFLDKLWSTPSVPGIAGDLLMSVINSNVHVFRTSPALSMIEKHVAQELAQTFGLRGPYSGGINVPGGAAANQTALLVARNTRFPSSKTAGLHNMQRRVVIFASEAAHFSIRTAVQTLGLGTTSLREIATCPNGSMEVSALRAALHEAASAGEIPLAVCATAGTTVRGAYDPLQSISQLCKEYNAWLHVDACWGGAAIFSPRFRDKLAGIDQADSIAYNPHKLLGIPQICSFVLGRDMRTFWYSNKVDAGYLFHQDTTSTSSKACQSDGCRATANVTPVDEHFDLQYKWRDANHIIAAPDPNKVYDLASFTPQCGRRSDAVKLYFHWQYYGRDGIAKQIDIAFDTASYLAQQIASHSCFRLLGDVQVPGPQVCFYYAGRMYKRMASHDDEKHQNSYFTHLLSSGLLKRGWMIDYAPGSDKEGEVGDFLRVVCNRNTSLLVADGLLRALLCTVTEDLHL</sequence>
<reference evidence="8" key="2">
    <citation type="submission" date="2021-02" db="EMBL/GenBank/DDBJ databases">
        <title>Aspergillus puulaauensis MK2 genome sequence.</title>
        <authorList>
            <person name="Futagami T."/>
            <person name="Mori K."/>
            <person name="Kadooka C."/>
            <person name="Tanaka T."/>
        </authorList>
    </citation>
    <scope>NUCLEOTIDE SEQUENCE</scope>
    <source>
        <strain evidence="8">MK2</strain>
    </source>
</reference>
<evidence type="ECO:0000256" key="3">
    <source>
        <dbReference type="ARBA" id="ARBA00022793"/>
    </source>
</evidence>
<keyword evidence="9" id="KW-1185">Reference proteome</keyword>
<dbReference type="RefSeq" id="XP_041561867.1">
    <property type="nucleotide sequence ID" value="XM_041696215.1"/>
</dbReference>
<evidence type="ECO:0000256" key="7">
    <source>
        <dbReference type="RuleBase" id="RU000382"/>
    </source>
</evidence>
<keyword evidence="4 6" id="KW-0663">Pyridoxal phosphate</keyword>
<organism evidence="8 9">
    <name type="scientific">Aspergillus puulaauensis</name>
    <dbReference type="NCBI Taxonomy" id="1220207"/>
    <lineage>
        <taxon>Eukaryota</taxon>
        <taxon>Fungi</taxon>
        <taxon>Dikarya</taxon>
        <taxon>Ascomycota</taxon>
        <taxon>Pezizomycotina</taxon>
        <taxon>Eurotiomycetes</taxon>
        <taxon>Eurotiomycetidae</taxon>
        <taxon>Eurotiales</taxon>
        <taxon>Aspergillaceae</taxon>
        <taxon>Aspergillus</taxon>
    </lineage>
</organism>
<dbReference type="Gene3D" id="3.90.1150.170">
    <property type="match status" value="1"/>
</dbReference>